<feature type="region of interest" description="Disordered" evidence="1">
    <location>
        <begin position="13"/>
        <end position="38"/>
    </location>
</feature>
<dbReference type="EMBL" id="CAJNJA010090585">
    <property type="protein sequence ID" value="CAE7940179.1"/>
    <property type="molecule type" value="Genomic_DNA"/>
</dbReference>
<proteinExistence type="predicted"/>
<accession>A0A813C8R3</accession>
<protein>
    <recommendedName>
        <fullName evidence="2">J domain-containing protein</fullName>
    </recommendedName>
</protein>
<reference evidence="3" key="1">
    <citation type="submission" date="2021-02" db="EMBL/GenBank/DDBJ databases">
        <authorList>
            <person name="Dougan E. K."/>
            <person name="Rhodes N."/>
            <person name="Thang M."/>
            <person name="Chan C."/>
        </authorList>
    </citation>
    <scope>NUCLEOTIDE SEQUENCE</scope>
</reference>
<dbReference type="CDD" id="cd06257">
    <property type="entry name" value="DnaJ"/>
    <property type="match status" value="1"/>
</dbReference>
<feature type="domain" description="J" evidence="2">
    <location>
        <begin position="441"/>
        <end position="503"/>
    </location>
</feature>
<dbReference type="Gene3D" id="1.10.287.110">
    <property type="entry name" value="DnaJ domain"/>
    <property type="match status" value="1"/>
</dbReference>
<feature type="region of interest" description="Disordered" evidence="1">
    <location>
        <begin position="297"/>
        <end position="353"/>
    </location>
</feature>
<dbReference type="OrthoDB" id="440089at2759"/>
<dbReference type="SUPFAM" id="SSF46565">
    <property type="entry name" value="Chaperone J-domain"/>
    <property type="match status" value="1"/>
</dbReference>
<feature type="region of interest" description="Disordered" evidence="1">
    <location>
        <begin position="382"/>
        <end position="424"/>
    </location>
</feature>
<sequence>MVFRSSSWALRNLLGKKESAPKPPKRSSTPRRDGAPSGFRIIVPDYCRPGQVICVQGPDGQQVEVTVPMGVGPGQPMWVQVQPRASASTAASTAQSSEEEADAMVRVLEQDAHSACEFAQRRLLEEMQMQMALWASAEAAGEGAPESDQLQVAASQPELSQTQATLLAAAEEGNAAQLLVALAEAKKFSVVSISLEEAAKGLRESEEAMLTWRCLRRALREKDRHDLEVWREHASSLGLEVPAVLEQVLEALRGQEQELLQNLEKRRDLEQRLEFAEECGDAELLEQVRREAALLGIHGGHGGRTHGSQARKEQDVREEDASEPPPPPAPPPPPSSGAASSAEEAVEDPRSTRELLDECRKRGLDTSGCQVREDLLNLLRAQPSQGGSTSSASPPQAEAQQRPPLPRAVATKVQPPPPQAAGTVWDRRVVPPRYLIHKRYEALFLLGLEPGRLPSASELRSAYRKAALESHPDRQQNHSRQEEAKQLFQRVKDAFDHLTTSVR</sequence>
<dbReference type="AlphaFoldDB" id="A0A813C8R3"/>
<gene>
    <name evidence="3" type="ORF">SNEC2469_LOCUS33795</name>
</gene>
<keyword evidence="4" id="KW-1185">Reference proteome</keyword>
<feature type="compositionally biased region" description="Pro residues" evidence="1">
    <location>
        <begin position="323"/>
        <end position="335"/>
    </location>
</feature>
<organism evidence="3 4">
    <name type="scientific">Symbiodinium necroappetens</name>
    <dbReference type="NCBI Taxonomy" id="1628268"/>
    <lineage>
        <taxon>Eukaryota</taxon>
        <taxon>Sar</taxon>
        <taxon>Alveolata</taxon>
        <taxon>Dinophyceae</taxon>
        <taxon>Suessiales</taxon>
        <taxon>Symbiodiniaceae</taxon>
        <taxon>Symbiodinium</taxon>
    </lineage>
</organism>
<comment type="caution">
    <text evidence="3">The sequence shown here is derived from an EMBL/GenBank/DDBJ whole genome shotgun (WGS) entry which is preliminary data.</text>
</comment>
<name>A0A813C8R3_9DINO</name>
<evidence type="ECO:0000313" key="4">
    <source>
        <dbReference type="Proteomes" id="UP000601435"/>
    </source>
</evidence>
<dbReference type="Pfam" id="PF00226">
    <property type="entry name" value="DnaJ"/>
    <property type="match status" value="1"/>
</dbReference>
<evidence type="ECO:0000256" key="1">
    <source>
        <dbReference type="SAM" id="MobiDB-lite"/>
    </source>
</evidence>
<dbReference type="InterPro" id="IPR001623">
    <property type="entry name" value="DnaJ_domain"/>
</dbReference>
<dbReference type="Proteomes" id="UP000601435">
    <property type="component" value="Unassembled WGS sequence"/>
</dbReference>
<dbReference type="InterPro" id="IPR036869">
    <property type="entry name" value="J_dom_sf"/>
</dbReference>
<dbReference type="PROSITE" id="PS50076">
    <property type="entry name" value="DNAJ_2"/>
    <property type="match status" value="1"/>
</dbReference>
<feature type="compositionally biased region" description="Polar residues" evidence="1">
    <location>
        <begin position="382"/>
        <end position="394"/>
    </location>
</feature>
<dbReference type="SMART" id="SM00271">
    <property type="entry name" value="DnaJ"/>
    <property type="match status" value="1"/>
</dbReference>
<evidence type="ECO:0000259" key="2">
    <source>
        <dbReference type="PROSITE" id="PS50076"/>
    </source>
</evidence>
<evidence type="ECO:0000313" key="3">
    <source>
        <dbReference type="EMBL" id="CAE7940179.1"/>
    </source>
</evidence>